<organism evidence="1 2">
    <name type="scientific">Capnocytophaga cynodegmi</name>
    <dbReference type="NCBI Taxonomy" id="28189"/>
    <lineage>
        <taxon>Bacteria</taxon>
        <taxon>Pseudomonadati</taxon>
        <taxon>Bacteroidota</taxon>
        <taxon>Flavobacteriia</taxon>
        <taxon>Flavobacteriales</taxon>
        <taxon>Flavobacteriaceae</taxon>
        <taxon>Capnocytophaga</taxon>
    </lineage>
</organism>
<accession>A0A0B7HEX2</accession>
<dbReference type="AlphaFoldDB" id="A0A0B7HEX2"/>
<dbReference type="EMBL" id="CDOG01000023">
    <property type="protein sequence ID" value="CEN38256.1"/>
    <property type="molecule type" value="Genomic_DNA"/>
</dbReference>
<name>A0A0B7HEX2_9FLAO</name>
<protein>
    <submittedName>
        <fullName evidence="1">Uncharacterized protein</fullName>
    </submittedName>
</protein>
<evidence type="ECO:0000313" key="2">
    <source>
        <dbReference type="Proteomes" id="UP000038083"/>
    </source>
</evidence>
<dbReference type="RefSeq" id="WP_018278281.1">
    <property type="nucleotide sequence ID" value="NZ_CDOF01000026.1"/>
</dbReference>
<sequence>MRELYSFLQQTDIDIYQIIETKDNLFVKTDIDFHYAFAALLYHTILEHHGKEKLFELLDSGDNLDVFWDKIKATFSLKTEEFHNFFLKELEKYVKSKP</sequence>
<gene>
    <name evidence="1" type="ORF">CCYN74_30118</name>
</gene>
<dbReference type="Proteomes" id="UP000038083">
    <property type="component" value="Unassembled WGS sequence"/>
</dbReference>
<proteinExistence type="predicted"/>
<dbReference type="OrthoDB" id="788362at2"/>
<evidence type="ECO:0000313" key="1">
    <source>
        <dbReference type="EMBL" id="CEN38256.1"/>
    </source>
</evidence>
<reference evidence="1 2" key="1">
    <citation type="submission" date="2015-01" db="EMBL/GenBank/DDBJ databases">
        <authorList>
            <person name="MANFREDI Pablo"/>
        </authorList>
    </citation>
    <scope>NUCLEOTIDE SEQUENCE [LARGE SCALE GENOMIC DNA]</scope>
    <source>
        <strain evidence="1 2">Ccy74</strain>
    </source>
</reference>